<protein>
    <submittedName>
        <fullName evidence="8">TLC domain-containing protein</fullName>
    </submittedName>
</protein>
<evidence type="ECO:0000256" key="6">
    <source>
        <dbReference type="SAM" id="Phobius"/>
    </source>
</evidence>
<keyword evidence="3 6" id="KW-1133">Transmembrane helix</keyword>
<sequence>MRWLTHPEESLLAVSLPQLAGLELPYLHTPLVQADGLLTPQGCGVLAGVISTVLCFVMYKGSRALTPPLSKVYKHLSLEDRRNWDTRYASVFHAVSCVYFAYRLLWEGDLFWKDADEPLVRRTSAGTYMALGISTGYFSTDFVTCVKYNMGGTEMVLHHIGSLLSVAMALMTGDGHMHTLWMLSTEFTTPLINNRWWLDKMGMKSSILYVINGLSIAIFWVPARLYVFVPYFITLWETRDQLQYVTFFSKILIVVIPIILSILNLIWFRKIMIGVYKVLSKPERKEGAKTQ</sequence>
<comment type="subcellular location">
    <subcellularLocation>
        <location evidence="1">Membrane</location>
        <topology evidence="1">Multi-pass membrane protein</topology>
    </subcellularLocation>
</comment>
<comment type="caution">
    <text evidence="8">The sequence shown here is derived from an EMBL/GenBank/DDBJ whole genome shotgun (WGS) entry which is preliminary data.</text>
</comment>
<feature type="transmembrane region" description="Helical" evidence="6">
    <location>
        <begin position="247"/>
        <end position="268"/>
    </location>
</feature>
<evidence type="ECO:0000313" key="9">
    <source>
        <dbReference type="Proteomes" id="UP000815325"/>
    </source>
</evidence>
<feature type="domain" description="TLC" evidence="7">
    <location>
        <begin position="79"/>
        <end position="280"/>
    </location>
</feature>
<evidence type="ECO:0000313" key="8">
    <source>
        <dbReference type="EMBL" id="KAF5829579.1"/>
    </source>
</evidence>
<dbReference type="SMART" id="SM00724">
    <property type="entry name" value="TLC"/>
    <property type="match status" value="1"/>
</dbReference>
<evidence type="ECO:0000256" key="1">
    <source>
        <dbReference type="ARBA" id="ARBA00004141"/>
    </source>
</evidence>
<dbReference type="InterPro" id="IPR050846">
    <property type="entry name" value="TLCD"/>
</dbReference>
<keyword evidence="2 5" id="KW-0812">Transmembrane</keyword>
<accession>A0ABQ7G4Q9</accession>
<evidence type="ECO:0000256" key="2">
    <source>
        <dbReference type="ARBA" id="ARBA00022692"/>
    </source>
</evidence>
<dbReference type="Proteomes" id="UP000815325">
    <property type="component" value="Unassembled WGS sequence"/>
</dbReference>
<feature type="transmembrane region" description="Helical" evidence="6">
    <location>
        <begin position="44"/>
        <end position="65"/>
    </location>
</feature>
<dbReference type="PANTHER" id="PTHR13439:SF0">
    <property type="entry name" value="TOPOISOMERASE I DAMAGE AFFECTED PROTEIN 4"/>
    <property type="match status" value="1"/>
</dbReference>
<dbReference type="EMBL" id="MU070141">
    <property type="protein sequence ID" value="KAF5829579.1"/>
    <property type="molecule type" value="Genomic_DNA"/>
</dbReference>
<dbReference type="PROSITE" id="PS50922">
    <property type="entry name" value="TLC"/>
    <property type="match status" value="1"/>
</dbReference>
<feature type="transmembrane region" description="Helical" evidence="6">
    <location>
        <begin position="207"/>
        <end position="227"/>
    </location>
</feature>
<keyword evidence="9" id="KW-1185">Reference proteome</keyword>
<evidence type="ECO:0000256" key="5">
    <source>
        <dbReference type="PROSITE-ProRule" id="PRU00205"/>
    </source>
</evidence>
<evidence type="ECO:0000259" key="7">
    <source>
        <dbReference type="PROSITE" id="PS50922"/>
    </source>
</evidence>
<keyword evidence="4 5" id="KW-0472">Membrane</keyword>
<name>A0ABQ7G4Q9_DUNSA</name>
<organism evidence="8 9">
    <name type="scientific">Dunaliella salina</name>
    <name type="common">Green alga</name>
    <name type="synonym">Protococcus salinus</name>
    <dbReference type="NCBI Taxonomy" id="3046"/>
    <lineage>
        <taxon>Eukaryota</taxon>
        <taxon>Viridiplantae</taxon>
        <taxon>Chlorophyta</taxon>
        <taxon>core chlorophytes</taxon>
        <taxon>Chlorophyceae</taxon>
        <taxon>CS clade</taxon>
        <taxon>Chlamydomonadales</taxon>
        <taxon>Dunaliellaceae</taxon>
        <taxon>Dunaliella</taxon>
    </lineage>
</organism>
<proteinExistence type="predicted"/>
<evidence type="ECO:0000256" key="3">
    <source>
        <dbReference type="ARBA" id="ARBA00022989"/>
    </source>
</evidence>
<reference evidence="8" key="1">
    <citation type="submission" date="2017-08" db="EMBL/GenBank/DDBJ databases">
        <authorList>
            <person name="Polle J.E."/>
            <person name="Barry K."/>
            <person name="Cushman J."/>
            <person name="Schmutz J."/>
            <person name="Tran D."/>
            <person name="Hathwaick L.T."/>
            <person name="Yim W.C."/>
            <person name="Jenkins J."/>
            <person name="Mckie-Krisberg Z.M."/>
            <person name="Prochnik S."/>
            <person name="Lindquist E."/>
            <person name="Dockter R.B."/>
            <person name="Adam C."/>
            <person name="Molina H."/>
            <person name="Bunkerborg J."/>
            <person name="Jin E."/>
            <person name="Buchheim M."/>
            <person name="Magnuson J."/>
        </authorList>
    </citation>
    <scope>NUCLEOTIDE SEQUENCE</scope>
    <source>
        <strain evidence="8">CCAP 19/18</strain>
    </source>
</reference>
<dbReference type="PANTHER" id="PTHR13439">
    <property type="entry name" value="CT120 PROTEIN"/>
    <property type="match status" value="1"/>
</dbReference>
<gene>
    <name evidence="8" type="ORF">DUNSADRAFT_15878</name>
</gene>
<dbReference type="InterPro" id="IPR006634">
    <property type="entry name" value="TLC-dom"/>
</dbReference>
<dbReference type="Pfam" id="PF03798">
    <property type="entry name" value="TRAM_LAG1_CLN8"/>
    <property type="match status" value="1"/>
</dbReference>
<evidence type="ECO:0000256" key="4">
    <source>
        <dbReference type="ARBA" id="ARBA00023136"/>
    </source>
</evidence>